<dbReference type="PANTHER" id="PTHR40459:SF1">
    <property type="entry name" value="CONSERVED HYPOTHETICAL ALANINE AND LEUCINE RICH PROTEIN"/>
    <property type="match status" value="1"/>
</dbReference>
<dbReference type="InterPro" id="IPR019665">
    <property type="entry name" value="OxRdtase/DH_put_Rossmann_dom"/>
</dbReference>
<dbReference type="SUPFAM" id="SSF51735">
    <property type="entry name" value="NAD(P)-binding Rossmann-fold domains"/>
    <property type="match status" value="1"/>
</dbReference>
<name>A0A4Q0NV50_9FLAO</name>
<dbReference type="Gene3D" id="3.40.50.720">
    <property type="entry name" value="NAD(P)-binding Rossmann-like Domain"/>
    <property type="match status" value="1"/>
</dbReference>
<evidence type="ECO:0000259" key="2">
    <source>
        <dbReference type="Pfam" id="PF10728"/>
    </source>
</evidence>
<gene>
    <name evidence="3" type="ORF">DSM04_103160</name>
</gene>
<dbReference type="Gene3D" id="1.10.1040.20">
    <property type="entry name" value="ProC-like, C-terminal domain"/>
    <property type="match status" value="1"/>
</dbReference>
<dbReference type="SUPFAM" id="SSF48179">
    <property type="entry name" value="6-phosphogluconate dehydrogenase C-terminal domain-like"/>
    <property type="match status" value="1"/>
</dbReference>
<feature type="domain" description="DUF2520" evidence="2">
    <location>
        <begin position="130"/>
        <end position="253"/>
    </location>
</feature>
<dbReference type="Pfam" id="PF10727">
    <property type="entry name" value="Rossmann-like"/>
    <property type="match status" value="1"/>
</dbReference>
<dbReference type="OrthoDB" id="9810755at2"/>
<dbReference type="RefSeq" id="WP_128760868.1">
    <property type="nucleotide sequence ID" value="NZ_QOVJ01000002.1"/>
</dbReference>
<reference evidence="3 4" key="1">
    <citation type="submission" date="2018-07" db="EMBL/GenBank/DDBJ databases">
        <title>Leeuwenhoekiella genomics.</title>
        <authorList>
            <person name="Tahon G."/>
            <person name="Willems A."/>
        </authorList>
    </citation>
    <scope>NUCLEOTIDE SEQUENCE [LARGE SCALE GENOMIC DNA]</scope>
    <source>
        <strain evidence="3 4">R-50232</strain>
    </source>
</reference>
<sequence>MYFWCVVKLSIIGTGNVAFHLAKAFSQAQGVKLQFVAGRDSEKLRTFEGFTTTLDLNKELEETFYSDVILIAVSDASIAAVSQKLIESKALIVHTSGSAAIEILDQNKHCGVFYPLQSFSKEKELVYKEIPFLIEAKLQGDLMILKDLTKSLSASYFTVNSKDRAALHLAAVFSNNFTNHILTEAKQLCNDHKVSFELLKPLMLETVQKAFSIGPENSQTGPAKRKDTPTINKQLSALKSAEQKELYALLTQAIQNHYER</sequence>
<dbReference type="InterPro" id="IPR008927">
    <property type="entry name" value="6-PGluconate_DH-like_C_sf"/>
</dbReference>
<dbReference type="InterPro" id="IPR036291">
    <property type="entry name" value="NAD(P)-bd_dom_sf"/>
</dbReference>
<keyword evidence="4" id="KW-1185">Reference proteome</keyword>
<dbReference type="PANTHER" id="PTHR40459">
    <property type="entry name" value="CONSERVED HYPOTHETICAL ALANINE AND LEUCINE RICH PROTEIN"/>
    <property type="match status" value="1"/>
</dbReference>
<proteinExistence type="predicted"/>
<evidence type="ECO:0000313" key="4">
    <source>
        <dbReference type="Proteomes" id="UP000289821"/>
    </source>
</evidence>
<dbReference type="InterPro" id="IPR037108">
    <property type="entry name" value="TM1727-like_C_sf"/>
</dbReference>
<protein>
    <submittedName>
        <fullName evidence="3">Putative short-subunit dehydrogenase-like oxidoreductase (DUF2520 family)</fullName>
    </submittedName>
</protein>
<organism evidence="3 4">
    <name type="scientific">Leeuwenhoekiella aestuarii</name>
    <dbReference type="NCBI Taxonomy" id="2249426"/>
    <lineage>
        <taxon>Bacteria</taxon>
        <taxon>Pseudomonadati</taxon>
        <taxon>Bacteroidota</taxon>
        <taxon>Flavobacteriia</taxon>
        <taxon>Flavobacteriales</taxon>
        <taxon>Flavobacteriaceae</taxon>
        <taxon>Leeuwenhoekiella</taxon>
    </lineage>
</organism>
<evidence type="ECO:0000259" key="1">
    <source>
        <dbReference type="Pfam" id="PF10727"/>
    </source>
</evidence>
<dbReference type="Proteomes" id="UP000289821">
    <property type="component" value="Unassembled WGS sequence"/>
</dbReference>
<accession>A0A4Q0NV50</accession>
<dbReference type="AlphaFoldDB" id="A0A4Q0NV50"/>
<evidence type="ECO:0000313" key="3">
    <source>
        <dbReference type="EMBL" id="RXG15272.1"/>
    </source>
</evidence>
<dbReference type="Pfam" id="PF10728">
    <property type="entry name" value="DUF2520"/>
    <property type="match status" value="1"/>
</dbReference>
<dbReference type="InterPro" id="IPR018931">
    <property type="entry name" value="DUF2520"/>
</dbReference>
<feature type="domain" description="Putative oxidoreductase/dehydrogenase Rossmann-like" evidence="1">
    <location>
        <begin position="8"/>
        <end position="106"/>
    </location>
</feature>
<comment type="caution">
    <text evidence="3">The sequence shown here is derived from an EMBL/GenBank/DDBJ whole genome shotgun (WGS) entry which is preliminary data.</text>
</comment>
<dbReference type="EMBL" id="QOVI01000003">
    <property type="protein sequence ID" value="RXG15272.1"/>
    <property type="molecule type" value="Genomic_DNA"/>
</dbReference>